<evidence type="ECO:0000256" key="1">
    <source>
        <dbReference type="ARBA" id="ARBA00004167"/>
    </source>
</evidence>
<sequence>MTSIAPAVPHSDWSNTPAAVGIGSYKPAPCAASKMLGKNICWQIESPIPYVSDGGGPADLQSNEKRIKKFAEIQKTLNPKLTYHPLAHPKKPGHVDIDPQTFDILSSTHKLLLSVNSSYATDCWLCLLQGTPLPLAIPYPFVTSTTNNSCNIALPFLVQPLGFNNTPCILSPTQNNTTEVNLGSLSFTNCSSFINVSSPMCAPNGSVYICGNNYAYTYLPQNWTGVCTLGSLLPDVSIIPGDEPVPIPTFEHIAGRTKRAVHFIPLLAGLGITTALATGSAGIGHSLVQYHKLSGQLISDVQVLSETIQDLQDQVDSLAEVVLQNRRGLDLLTAEKGGICLALGEKCCFYANKSGIVRDRVKKLQEDLEKRRRDLLSNPLWTGFNGLLPYLLPLLGPILGCFILLSLGPILLNKLMRFLRQQIEALQAKPIQVHYTRLEMQERGDPYLQ</sequence>
<organism evidence="8 9">
    <name type="scientific">Rhinolophus ferrumequinum</name>
    <name type="common">Greater horseshoe bat</name>
    <dbReference type="NCBI Taxonomy" id="59479"/>
    <lineage>
        <taxon>Eukaryota</taxon>
        <taxon>Metazoa</taxon>
        <taxon>Chordata</taxon>
        <taxon>Craniata</taxon>
        <taxon>Vertebrata</taxon>
        <taxon>Euteleostomi</taxon>
        <taxon>Mammalia</taxon>
        <taxon>Eutheria</taxon>
        <taxon>Laurasiatheria</taxon>
        <taxon>Chiroptera</taxon>
        <taxon>Yinpterochiroptera</taxon>
        <taxon>Rhinolophoidea</taxon>
        <taxon>Rhinolophidae</taxon>
        <taxon>Rhinolophinae</taxon>
        <taxon>Rhinolophus</taxon>
    </lineage>
</organism>
<evidence type="ECO:0000256" key="3">
    <source>
        <dbReference type="ARBA" id="ARBA00022729"/>
    </source>
</evidence>
<evidence type="ECO:0000256" key="4">
    <source>
        <dbReference type="ARBA" id="ARBA00022989"/>
    </source>
</evidence>
<dbReference type="AlphaFoldDB" id="A0A671EJL1"/>
<evidence type="ECO:0000313" key="8">
    <source>
        <dbReference type="Ensembl" id="ENSRFEP00010013524.1"/>
    </source>
</evidence>
<keyword evidence="5 7" id="KW-0472">Membrane</keyword>
<name>A0A671EJL1_RHIFE</name>
<evidence type="ECO:0000256" key="7">
    <source>
        <dbReference type="SAM" id="Phobius"/>
    </source>
</evidence>
<dbReference type="Proteomes" id="UP000472240">
    <property type="component" value="Chromosome 23"/>
</dbReference>
<evidence type="ECO:0000313" key="9">
    <source>
        <dbReference type="Proteomes" id="UP000472240"/>
    </source>
</evidence>
<accession>A0A671EJL1</accession>
<keyword evidence="9" id="KW-1185">Reference proteome</keyword>
<reference evidence="8" key="4">
    <citation type="submission" date="2025-08" db="UniProtKB">
        <authorList>
            <consortium name="Ensembl"/>
        </authorList>
    </citation>
    <scope>IDENTIFICATION</scope>
</reference>
<keyword evidence="3" id="KW-0732">Signal</keyword>
<reference evidence="9" key="3">
    <citation type="submission" date="2018-12" db="EMBL/GenBank/DDBJ databases">
        <title>G10K-VGP greater horseshoe bat female genome, primary haplotype.</title>
        <authorList>
            <person name="Teeling E."/>
            <person name="Myers G."/>
            <person name="Vernes S."/>
            <person name="Pippel M."/>
            <person name="Winkler S."/>
            <person name="Fedrigo O."/>
            <person name="Rhie A."/>
            <person name="Koren S."/>
            <person name="Phillippy A."/>
            <person name="Lewin H."/>
            <person name="Damas J."/>
            <person name="Howe K."/>
            <person name="Mountcastle J."/>
            <person name="Jarvis E.D."/>
        </authorList>
    </citation>
    <scope>NUCLEOTIDE SEQUENCE [LARGE SCALE GENOMIC DNA]</scope>
</reference>
<reference evidence="8" key="5">
    <citation type="submission" date="2025-09" db="UniProtKB">
        <authorList>
            <consortium name="Ensembl"/>
        </authorList>
    </citation>
    <scope>IDENTIFICATION</scope>
</reference>
<reference evidence="8 9" key="2">
    <citation type="journal article" date="2018" name="Annu Rev Anim Biosci">
        <title>Bat Biology, Genomes, and the Bat1K Project: To Generate Chromosome-Level Genomes for All Living Bat Species.</title>
        <authorList>
            <person name="Teeling E.C."/>
            <person name="Vernes S.C."/>
            <person name="Davalos L.M."/>
            <person name="Ray D.A."/>
            <person name="Gilbert M.T.P."/>
            <person name="Myers E."/>
        </authorList>
    </citation>
    <scope>NUCLEOTIDE SEQUENCE</scope>
</reference>
<dbReference type="FunCoup" id="A0A671EJL1">
    <property type="interactions" value="1"/>
</dbReference>
<dbReference type="GeneTree" id="ENSGT00940000163436"/>
<dbReference type="CDD" id="cd09851">
    <property type="entry name" value="HTLV-1-like_HR1-HR2"/>
    <property type="match status" value="1"/>
</dbReference>
<reference evidence="8 9" key="1">
    <citation type="journal article" date="2015" name="Annu Rev Anim Biosci">
        <title>The Genome 10K Project: a way forward.</title>
        <authorList>
            <person name="Koepfli K.P."/>
            <person name="Paten B."/>
            <person name="O'Brien S.J."/>
            <person name="Koepfli K.P."/>
            <person name="Paten B."/>
            <person name="Antunes A."/>
            <person name="Belov K."/>
            <person name="Bustamante C."/>
            <person name="Castoe T.A."/>
            <person name="Clawson H."/>
            <person name="Crawford A.J."/>
            <person name="Diekhans M."/>
            <person name="Distel D."/>
            <person name="Durbin R."/>
            <person name="Earl D."/>
            <person name="Fujita M.K."/>
            <person name="Gamble T."/>
            <person name="Georges A."/>
            <person name="Gemmell N."/>
            <person name="Gilbert M.T."/>
            <person name="Graves J.M."/>
            <person name="Green R.E."/>
            <person name="Hickey G."/>
            <person name="Jarvis E.D."/>
            <person name="Johnson W."/>
            <person name="Komissarov A."/>
            <person name="Korf I."/>
            <person name="Kuhn R."/>
            <person name="Larkin D.M."/>
            <person name="Lewin H."/>
            <person name="Lopez J.V."/>
            <person name="Ma J."/>
            <person name="Marques-Bonet T."/>
            <person name="Miller W."/>
            <person name="Murphy R."/>
            <person name="Pevzner P."/>
            <person name="Shapiro B."/>
            <person name="Steiner C."/>
            <person name="Tamazian G."/>
            <person name="Venkatesh B."/>
            <person name="Wang J."/>
            <person name="Wayne R."/>
            <person name="Wiley E."/>
            <person name="Yang H."/>
            <person name="Zhang G."/>
            <person name="Haussler D."/>
            <person name="Ryder O."/>
            <person name="O'Brien S.J."/>
        </authorList>
    </citation>
    <scope>NUCLEOTIDE SEQUENCE</scope>
</reference>
<evidence type="ECO:0000256" key="6">
    <source>
        <dbReference type="ARBA" id="ARBA00023157"/>
    </source>
</evidence>
<dbReference type="InterPro" id="IPR018154">
    <property type="entry name" value="TLV/ENV_coat_polyprotein"/>
</dbReference>
<dbReference type="PANTHER" id="PTHR10424">
    <property type="entry name" value="VIRAL ENVELOPE PROTEIN"/>
    <property type="match status" value="1"/>
</dbReference>
<keyword evidence="2 7" id="KW-0812">Transmembrane</keyword>
<dbReference type="PANTHER" id="PTHR10424:SF75">
    <property type="entry name" value="ENDOGENOUS RETROVIRUS GROUP S71 MEMBER 1 ENV POLYPROTEIN"/>
    <property type="match status" value="1"/>
</dbReference>
<keyword evidence="6" id="KW-1015">Disulfide bond</keyword>
<protein>
    <submittedName>
        <fullName evidence="8">Uncharacterized protein</fullName>
    </submittedName>
</protein>
<dbReference type="OMA" id="FEHIAGR"/>
<dbReference type="InParanoid" id="A0A671EJL1"/>
<dbReference type="Ensembl" id="ENSRFET00010014802.1">
    <property type="protein sequence ID" value="ENSRFEP00010013524.1"/>
    <property type="gene ID" value="ENSRFEG00010009202.1"/>
</dbReference>
<feature type="transmembrane region" description="Helical" evidence="7">
    <location>
        <begin position="387"/>
        <end position="412"/>
    </location>
</feature>
<comment type="subcellular location">
    <subcellularLocation>
        <location evidence="1">Membrane</location>
        <topology evidence="1">Single-pass membrane protein</topology>
    </subcellularLocation>
</comment>
<proteinExistence type="predicted"/>
<dbReference type="SUPFAM" id="SSF58069">
    <property type="entry name" value="Virus ectodomain"/>
    <property type="match status" value="1"/>
</dbReference>
<dbReference type="Pfam" id="PF00429">
    <property type="entry name" value="TLV_coat"/>
    <property type="match status" value="1"/>
</dbReference>
<evidence type="ECO:0000256" key="2">
    <source>
        <dbReference type="ARBA" id="ARBA00022692"/>
    </source>
</evidence>
<evidence type="ECO:0000256" key="5">
    <source>
        <dbReference type="ARBA" id="ARBA00023136"/>
    </source>
</evidence>
<dbReference type="Gene3D" id="1.10.287.210">
    <property type="match status" value="1"/>
</dbReference>
<keyword evidence="4 7" id="KW-1133">Transmembrane helix</keyword>
<dbReference type="GO" id="GO:0016020">
    <property type="term" value="C:membrane"/>
    <property type="evidence" value="ECO:0007669"/>
    <property type="project" value="UniProtKB-SubCell"/>
</dbReference>